<evidence type="ECO:0000313" key="2">
    <source>
        <dbReference type="EMBL" id="AHE39226.1"/>
    </source>
</evidence>
<feature type="compositionally biased region" description="Low complexity" evidence="1">
    <location>
        <begin position="45"/>
        <end position="56"/>
    </location>
</feature>
<protein>
    <submittedName>
        <fullName evidence="2">Uncharacterized protein</fullName>
    </submittedName>
</protein>
<keyword evidence="2" id="KW-0614">Plasmid</keyword>
<accession>V9Z759</accession>
<gene>
    <name evidence="2" type="ORF">pFRL3_449c</name>
</gene>
<dbReference type="EMBL" id="KF602048">
    <property type="protein sequence ID" value="AHE39226.1"/>
    <property type="molecule type" value="Genomic_DNA"/>
</dbReference>
<sequence>MGVLQQPQRPYARLPLGPQCVREDVVDLGQHARAGRRHLVAHRSTVAPPATTPGPVSRIRNGHHAPVCRHSPTRRPPTSSLPGAARTRGGRGGRSAWPAAARHHRHRRPARTGRRTTAGRPPGAGGRGPAGARRTAGPCRMGAAWKCMNL</sequence>
<proteinExistence type="predicted"/>
<dbReference type="AlphaFoldDB" id="V9Z759"/>
<feature type="compositionally biased region" description="Low complexity" evidence="1">
    <location>
        <begin position="76"/>
        <end position="87"/>
    </location>
</feature>
<reference evidence="2" key="1">
    <citation type="submission" date="2013-09" db="EMBL/GenBank/DDBJ databases">
        <title>Complete nucleotide sequence of Streptomyces linear plasmid pFRL3.</title>
        <authorList>
            <person name="Chen Z."/>
            <person name="Fang P."/>
            <person name="Qin Z."/>
        </authorList>
    </citation>
    <scope>NUCLEOTIDE SEQUENCE</scope>
    <source>
        <plasmid evidence="2">pFRL3</plasmid>
    </source>
</reference>
<feature type="region of interest" description="Disordered" evidence="1">
    <location>
        <begin position="41"/>
        <end position="137"/>
    </location>
</feature>
<geneLocation type="plasmid" evidence="2">
    <name>pFRL3</name>
</geneLocation>
<name>V9Z759_9ACTN</name>
<feature type="compositionally biased region" description="Basic residues" evidence="1">
    <location>
        <begin position="101"/>
        <end position="114"/>
    </location>
</feature>
<feature type="compositionally biased region" description="Basic residues" evidence="1">
    <location>
        <begin position="60"/>
        <end position="73"/>
    </location>
</feature>
<evidence type="ECO:0000256" key="1">
    <source>
        <dbReference type="SAM" id="MobiDB-lite"/>
    </source>
</evidence>
<organism evidence="2">
    <name type="scientific">Streptomyces sp. FR1</name>
    <dbReference type="NCBI Taxonomy" id="349971"/>
    <lineage>
        <taxon>Bacteria</taxon>
        <taxon>Bacillati</taxon>
        <taxon>Actinomycetota</taxon>
        <taxon>Actinomycetes</taxon>
        <taxon>Kitasatosporales</taxon>
        <taxon>Streptomycetaceae</taxon>
        <taxon>Streptomyces</taxon>
    </lineage>
</organism>